<keyword evidence="7 10" id="KW-1133">Transmembrane helix</keyword>
<name>A0A927PCV3_9MICO</name>
<dbReference type="GO" id="GO:0005524">
    <property type="term" value="F:ATP binding"/>
    <property type="evidence" value="ECO:0007669"/>
    <property type="project" value="UniProtKB-KW"/>
</dbReference>
<comment type="subcellular location">
    <subcellularLocation>
        <location evidence="1">Cell membrane</location>
        <topology evidence="1">Multi-pass membrane protein</topology>
    </subcellularLocation>
</comment>
<dbReference type="InterPro" id="IPR036412">
    <property type="entry name" value="HAD-like_sf"/>
</dbReference>
<dbReference type="SUPFAM" id="SSF81653">
    <property type="entry name" value="Calcium ATPase, transduction domain A"/>
    <property type="match status" value="1"/>
</dbReference>
<dbReference type="Gene3D" id="2.70.150.10">
    <property type="entry name" value="Calcium-transporting ATPase, cytoplasmic transduction domain A"/>
    <property type="match status" value="1"/>
</dbReference>
<dbReference type="GO" id="GO:0030007">
    <property type="term" value="P:intracellular potassium ion homeostasis"/>
    <property type="evidence" value="ECO:0007669"/>
    <property type="project" value="TreeGrafter"/>
</dbReference>
<keyword evidence="5" id="KW-0067">ATP-binding</keyword>
<dbReference type="Pfam" id="PF00122">
    <property type="entry name" value="E1-E2_ATPase"/>
    <property type="match status" value="1"/>
</dbReference>
<dbReference type="InterPro" id="IPR050510">
    <property type="entry name" value="Cation_transp_ATPase_P-type"/>
</dbReference>
<proteinExistence type="inferred from homology"/>
<keyword evidence="8 10" id="KW-0472">Membrane</keyword>
<dbReference type="PRINTS" id="PR00120">
    <property type="entry name" value="HATPASE"/>
</dbReference>
<gene>
    <name evidence="12" type="ORF">IF651_10975</name>
</gene>
<dbReference type="Pfam" id="PF00690">
    <property type="entry name" value="Cation_ATPase_N"/>
    <property type="match status" value="1"/>
</dbReference>
<evidence type="ECO:0000256" key="3">
    <source>
        <dbReference type="ARBA" id="ARBA00022692"/>
    </source>
</evidence>
<keyword evidence="3 10" id="KW-0812">Transmembrane</keyword>
<dbReference type="GO" id="GO:0016887">
    <property type="term" value="F:ATP hydrolysis activity"/>
    <property type="evidence" value="ECO:0007669"/>
    <property type="project" value="InterPro"/>
</dbReference>
<dbReference type="AlphaFoldDB" id="A0A927PCV3"/>
<dbReference type="PANTHER" id="PTHR43294">
    <property type="entry name" value="SODIUM/POTASSIUM-TRANSPORTING ATPASE SUBUNIT ALPHA"/>
    <property type="match status" value="1"/>
</dbReference>
<evidence type="ECO:0000313" key="13">
    <source>
        <dbReference type="Proteomes" id="UP000610846"/>
    </source>
</evidence>
<dbReference type="InterPro" id="IPR004014">
    <property type="entry name" value="ATPase_P-typ_cation-transptr_N"/>
</dbReference>
<dbReference type="SFLD" id="SFLDS00003">
    <property type="entry name" value="Haloacid_Dehalogenase"/>
    <property type="match status" value="1"/>
</dbReference>
<dbReference type="InterPro" id="IPR008250">
    <property type="entry name" value="ATPase_P-typ_transduc_dom_A_sf"/>
</dbReference>
<feature type="transmembrane region" description="Helical" evidence="10">
    <location>
        <begin position="257"/>
        <end position="280"/>
    </location>
</feature>
<feature type="transmembrane region" description="Helical" evidence="10">
    <location>
        <begin position="872"/>
        <end position="891"/>
    </location>
</feature>
<evidence type="ECO:0000256" key="5">
    <source>
        <dbReference type="ARBA" id="ARBA00022840"/>
    </source>
</evidence>
<evidence type="ECO:0000256" key="7">
    <source>
        <dbReference type="ARBA" id="ARBA00022989"/>
    </source>
</evidence>
<evidence type="ECO:0000313" key="12">
    <source>
        <dbReference type="EMBL" id="MBD8079578.1"/>
    </source>
</evidence>
<dbReference type="Gene3D" id="1.20.1110.10">
    <property type="entry name" value="Calcium-transporting ATPase, transmembrane domain"/>
    <property type="match status" value="1"/>
</dbReference>
<dbReference type="SUPFAM" id="SSF81660">
    <property type="entry name" value="Metal cation-transporting ATPase, ATP-binding domain N"/>
    <property type="match status" value="1"/>
</dbReference>
<dbReference type="Pfam" id="PF00689">
    <property type="entry name" value="Cation_ATPase_C"/>
    <property type="match status" value="1"/>
</dbReference>
<dbReference type="SMART" id="SM00831">
    <property type="entry name" value="Cation_ATPase_N"/>
    <property type="match status" value="1"/>
</dbReference>
<evidence type="ECO:0000256" key="10">
    <source>
        <dbReference type="SAM" id="Phobius"/>
    </source>
</evidence>
<dbReference type="EMBL" id="JACYHB010000008">
    <property type="protein sequence ID" value="MBD8079578.1"/>
    <property type="molecule type" value="Genomic_DNA"/>
</dbReference>
<evidence type="ECO:0000259" key="11">
    <source>
        <dbReference type="SMART" id="SM00831"/>
    </source>
</evidence>
<dbReference type="GO" id="GO:0005886">
    <property type="term" value="C:plasma membrane"/>
    <property type="evidence" value="ECO:0007669"/>
    <property type="project" value="UniProtKB-SubCell"/>
</dbReference>
<dbReference type="Gene3D" id="3.40.50.1000">
    <property type="entry name" value="HAD superfamily/HAD-like"/>
    <property type="match status" value="1"/>
</dbReference>
<dbReference type="PANTHER" id="PTHR43294:SF20">
    <property type="entry name" value="P-TYPE ATPASE"/>
    <property type="match status" value="1"/>
</dbReference>
<dbReference type="InterPro" id="IPR006068">
    <property type="entry name" value="ATPase_P-typ_cation-transptr_C"/>
</dbReference>
<dbReference type="InterPro" id="IPR023298">
    <property type="entry name" value="ATPase_P-typ_TM_dom_sf"/>
</dbReference>
<dbReference type="SUPFAM" id="SSF81665">
    <property type="entry name" value="Calcium ATPase, transmembrane domain M"/>
    <property type="match status" value="1"/>
</dbReference>
<dbReference type="SFLD" id="SFLDF00027">
    <property type="entry name" value="p-type_atpase"/>
    <property type="match status" value="1"/>
</dbReference>
<feature type="transmembrane region" description="Helical" evidence="10">
    <location>
        <begin position="772"/>
        <end position="794"/>
    </location>
</feature>
<dbReference type="PROSITE" id="PS00154">
    <property type="entry name" value="ATPASE_E1_E2"/>
    <property type="match status" value="1"/>
</dbReference>
<dbReference type="Proteomes" id="UP000610846">
    <property type="component" value="Unassembled WGS sequence"/>
</dbReference>
<protein>
    <submittedName>
        <fullName evidence="12">HAD-IC family P-type ATPase</fullName>
    </submittedName>
</protein>
<dbReference type="InterPro" id="IPR059000">
    <property type="entry name" value="ATPase_P-type_domA"/>
</dbReference>
<organism evidence="12 13">
    <name type="scientific">Cellulosimicrobium arenosum</name>
    <dbReference type="NCBI Taxonomy" id="2708133"/>
    <lineage>
        <taxon>Bacteria</taxon>
        <taxon>Bacillati</taxon>
        <taxon>Actinomycetota</taxon>
        <taxon>Actinomycetes</taxon>
        <taxon>Micrococcales</taxon>
        <taxon>Promicromonosporaceae</taxon>
        <taxon>Cellulosimicrobium</taxon>
    </lineage>
</organism>
<feature type="transmembrane region" description="Helical" evidence="10">
    <location>
        <begin position="286"/>
        <end position="310"/>
    </location>
</feature>
<evidence type="ECO:0000256" key="9">
    <source>
        <dbReference type="ARBA" id="ARBA00049360"/>
    </source>
</evidence>
<dbReference type="RefSeq" id="WP_191829162.1">
    <property type="nucleotide sequence ID" value="NZ_JACYHB010000008.1"/>
</dbReference>
<evidence type="ECO:0000256" key="6">
    <source>
        <dbReference type="ARBA" id="ARBA00022967"/>
    </source>
</evidence>
<reference evidence="12" key="2">
    <citation type="submission" date="2020-09" db="EMBL/GenBank/DDBJ databases">
        <authorList>
            <person name="Yu Y."/>
        </authorList>
    </citation>
    <scope>NUCLEOTIDE SEQUENCE</scope>
    <source>
        <strain evidence="12">KCTC 49039</strain>
    </source>
</reference>
<feature type="domain" description="Cation-transporting P-type ATPase N-terminal" evidence="11">
    <location>
        <begin position="17"/>
        <end position="91"/>
    </location>
</feature>
<keyword evidence="4" id="KW-0547">Nucleotide-binding</keyword>
<dbReference type="InterPro" id="IPR023214">
    <property type="entry name" value="HAD_sf"/>
</dbReference>
<dbReference type="SUPFAM" id="SSF56784">
    <property type="entry name" value="HAD-like"/>
    <property type="match status" value="1"/>
</dbReference>
<comment type="similarity">
    <text evidence="2">Belongs to the cation transport ATPase (P-type) (TC 3.A.3) family. Type IIA subfamily.</text>
</comment>
<dbReference type="GO" id="GO:0006883">
    <property type="term" value="P:intracellular sodium ion homeostasis"/>
    <property type="evidence" value="ECO:0007669"/>
    <property type="project" value="TreeGrafter"/>
</dbReference>
<dbReference type="Gene3D" id="3.40.1110.10">
    <property type="entry name" value="Calcium-transporting ATPase, cytoplasmic domain N"/>
    <property type="match status" value="1"/>
</dbReference>
<dbReference type="InterPro" id="IPR001757">
    <property type="entry name" value="P_typ_ATPase"/>
</dbReference>
<evidence type="ECO:0000256" key="4">
    <source>
        <dbReference type="ARBA" id="ARBA00022741"/>
    </source>
</evidence>
<evidence type="ECO:0000256" key="1">
    <source>
        <dbReference type="ARBA" id="ARBA00004651"/>
    </source>
</evidence>
<dbReference type="GO" id="GO:0036376">
    <property type="term" value="P:sodium ion export across plasma membrane"/>
    <property type="evidence" value="ECO:0007669"/>
    <property type="project" value="TreeGrafter"/>
</dbReference>
<accession>A0A927PCV3</accession>
<dbReference type="GO" id="GO:0005391">
    <property type="term" value="F:P-type sodium:potassium-exchanging transporter activity"/>
    <property type="evidence" value="ECO:0007669"/>
    <property type="project" value="TreeGrafter"/>
</dbReference>
<keyword evidence="13" id="KW-1185">Reference proteome</keyword>
<dbReference type="GO" id="GO:1990573">
    <property type="term" value="P:potassium ion import across plasma membrane"/>
    <property type="evidence" value="ECO:0007669"/>
    <property type="project" value="TreeGrafter"/>
</dbReference>
<feature type="transmembrane region" description="Helical" evidence="10">
    <location>
        <begin position="77"/>
        <end position="105"/>
    </location>
</feature>
<dbReference type="InterPro" id="IPR023299">
    <property type="entry name" value="ATPase_P-typ_cyto_dom_N"/>
</dbReference>
<dbReference type="Pfam" id="PF13246">
    <property type="entry name" value="Cation_ATPase"/>
    <property type="match status" value="1"/>
</dbReference>
<dbReference type="PRINTS" id="PR00119">
    <property type="entry name" value="CATATPASE"/>
</dbReference>
<dbReference type="GO" id="GO:1902600">
    <property type="term" value="P:proton transmembrane transport"/>
    <property type="evidence" value="ECO:0007669"/>
    <property type="project" value="TreeGrafter"/>
</dbReference>
<evidence type="ECO:0000256" key="2">
    <source>
        <dbReference type="ARBA" id="ARBA00005675"/>
    </source>
</evidence>
<keyword evidence="6" id="KW-1278">Translocase</keyword>
<feature type="transmembrane region" description="Helical" evidence="10">
    <location>
        <begin position="703"/>
        <end position="724"/>
    </location>
</feature>
<reference evidence="12" key="1">
    <citation type="journal article" date="2018" name="Curr. Microbiol.">
        <title>Cellulosimicrobium arenosum sp. nov., Isolated from Marine Sediment Sand.</title>
        <authorList>
            <person name="Oh M."/>
            <person name="Kim J.H."/>
            <person name="Yoon J.H."/>
            <person name="Schumann P."/>
            <person name="Kim W."/>
        </authorList>
    </citation>
    <scope>NUCLEOTIDE SEQUENCE</scope>
    <source>
        <strain evidence="12">KCTC 49039</strain>
    </source>
</reference>
<evidence type="ECO:0000256" key="8">
    <source>
        <dbReference type="ARBA" id="ARBA00023136"/>
    </source>
</evidence>
<sequence>MSAAQTPQQQEPQIASTWHTASADAVCQELDVDPRVGLTAAQVVERRARYGPNALAAERPEPGWQAFLRQYRDLMQLVLVGAAVVSMIALGDFTTGVVVLLLTVLNALMGLHQEGKAAESVAALREMLVMTATVRRDGRQEQVPAEELVPGDVVGFEAGSKIPADGRLLVAASLEIEEAGLTGESTPVAKGVDAVEAAEAPLGDRVDMAYMNSQVTRGRGEMVVTATGMTTEVGRISGMLSGVEQDRSPLTRQLDRITVIITVMAAIALVVVVVLGLARGEDFDTLFVVGISLAIAAIPTGLPAVVTMLLSLGTRQLADEGAIVKRLKSVETLGSTSAICSDKTGTLTLNQMTARRLVLAGRRFSVDGEGYSTTGRILAAAGSTDVALEPVALPMALASDAVVRDGACLGDPTEGALVVLAAKAGLDVEETRREHPRVAEVPFDTEYKLMATFHEIDGVVRSFVKGAPDVLLARSTRYLTADGGTAPLDDNARALVVRENDALAGEGMRVLAVARRDVSRADLDGDLLGLAQDLELIALIGIVDPPRREARDAIAECKDAGIRVRMITGDHVTTASAIAGQLGIEGRALTGAEFAAMSDAQLEAEVAGIGVVARVAPEDKVRLVEVLKRQGDVVAMTGDGVNDAPALARADIGVAMGITGTEVTKDAAEMILTDDNFATIVKAVEGGRGLYDNLMKYIRFQMVVLVGFILTFVGAGIFTIAGGTPLTPLQILWINFAIDVLLAIGLGFDAATAGLMRRLPRPPSEPVIGRALGARLGVGGVLIAVGTLVAVAWGEARYDLPVATTMGLTAMSLLHVVAALEWRDPRASILSFDTLANGRFVVLLLSSLGLTFLVTTLDGLERIFGTVGLDGAQWGVCTLVAVGFLLLVELGKLVLRHVSPRPGPTPAATPAQG</sequence>
<dbReference type="InterPro" id="IPR044492">
    <property type="entry name" value="P_typ_ATPase_HD_dom"/>
</dbReference>
<feature type="transmembrane region" description="Helical" evidence="10">
    <location>
        <begin position="730"/>
        <end position="751"/>
    </location>
</feature>
<dbReference type="NCBIfam" id="TIGR01494">
    <property type="entry name" value="ATPase_P-type"/>
    <property type="match status" value="2"/>
</dbReference>
<feature type="transmembrane region" description="Helical" evidence="10">
    <location>
        <begin position="840"/>
        <end position="860"/>
    </location>
</feature>
<comment type="caution">
    <text evidence="12">The sequence shown here is derived from an EMBL/GenBank/DDBJ whole genome shotgun (WGS) entry which is preliminary data.</text>
</comment>
<comment type="catalytic activity">
    <reaction evidence="9">
        <text>ATP + H2O = ADP + phosphate + H(+)</text>
        <dbReference type="Rhea" id="RHEA:13065"/>
        <dbReference type="ChEBI" id="CHEBI:15377"/>
        <dbReference type="ChEBI" id="CHEBI:15378"/>
        <dbReference type="ChEBI" id="CHEBI:30616"/>
        <dbReference type="ChEBI" id="CHEBI:43474"/>
        <dbReference type="ChEBI" id="CHEBI:456216"/>
    </reaction>
</comment>
<dbReference type="InterPro" id="IPR018303">
    <property type="entry name" value="ATPase_P-typ_P_site"/>
</dbReference>
<dbReference type="SFLD" id="SFLDG00002">
    <property type="entry name" value="C1.7:_P-type_atpase_like"/>
    <property type="match status" value="1"/>
</dbReference>